<accession>A0A927FAC7</accession>
<proteinExistence type="predicted"/>
<dbReference type="InterPro" id="IPR008979">
    <property type="entry name" value="Galactose-bd-like_sf"/>
</dbReference>
<dbReference type="Gene3D" id="3.20.20.80">
    <property type="entry name" value="Glycosidases"/>
    <property type="match status" value="1"/>
</dbReference>
<dbReference type="InterPro" id="IPR045053">
    <property type="entry name" value="MAN-like"/>
</dbReference>
<protein>
    <submittedName>
        <fullName evidence="4">Carbohydrate binding domain-containing protein</fullName>
    </submittedName>
</protein>
<dbReference type="Proteomes" id="UP000622317">
    <property type="component" value="Unassembled WGS sequence"/>
</dbReference>
<dbReference type="SUPFAM" id="SSF51445">
    <property type="entry name" value="(Trans)glycosidases"/>
    <property type="match status" value="1"/>
</dbReference>
<dbReference type="RefSeq" id="WP_191618338.1">
    <property type="nucleotide sequence ID" value="NZ_JACYFG010000040.1"/>
</dbReference>
<reference evidence="4" key="1">
    <citation type="submission" date="2020-09" db="EMBL/GenBank/DDBJ databases">
        <title>Pelagicoccus enzymogenes sp. nov. with an EPS production, isolated from marine sediment.</title>
        <authorList>
            <person name="Feng X."/>
        </authorList>
    </citation>
    <scope>NUCLEOTIDE SEQUENCE</scope>
    <source>
        <strain evidence="4">NFK12</strain>
    </source>
</reference>
<keyword evidence="1" id="KW-0378">Hydrolase</keyword>
<dbReference type="InterPro" id="IPR003305">
    <property type="entry name" value="CenC_carb-bd"/>
</dbReference>
<evidence type="ECO:0000256" key="1">
    <source>
        <dbReference type="ARBA" id="ARBA00022801"/>
    </source>
</evidence>
<gene>
    <name evidence="4" type="ORF">IEN85_17195</name>
</gene>
<comment type="caution">
    <text evidence="4">The sequence shown here is derived from an EMBL/GenBank/DDBJ whole genome shotgun (WGS) entry which is preliminary data.</text>
</comment>
<evidence type="ECO:0000313" key="5">
    <source>
        <dbReference type="Proteomes" id="UP000622317"/>
    </source>
</evidence>
<dbReference type="Gene3D" id="2.60.120.260">
    <property type="entry name" value="Galactose-binding domain-like"/>
    <property type="match status" value="1"/>
</dbReference>
<name>A0A927FAC7_9BACT</name>
<keyword evidence="5" id="KW-1185">Reference proteome</keyword>
<organism evidence="4 5">
    <name type="scientific">Pelagicoccus enzymogenes</name>
    <dbReference type="NCBI Taxonomy" id="2773457"/>
    <lineage>
        <taxon>Bacteria</taxon>
        <taxon>Pseudomonadati</taxon>
        <taxon>Verrucomicrobiota</taxon>
        <taxon>Opitutia</taxon>
        <taxon>Puniceicoccales</taxon>
        <taxon>Pelagicoccaceae</taxon>
        <taxon>Pelagicoccus</taxon>
    </lineage>
</organism>
<dbReference type="PANTHER" id="PTHR31451">
    <property type="match status" value="1"/>
</dbReference>
<dbReference type="SUPFAM" id="SSF49785">
    <property type="entry name" value="Galactose-binding domain-like"/>
    <property type="match status" value="1"/>
</dbReference>
<keyword evidence="2" id="KW-0732">Signal</keyword>
<feature type="domain" description="CBM-cenC" evidence="3">
    <location>
        <begin position="282"/>
        <end position="406"/>
    </location>
</feature>
<dbReference type="EMBL" id="JACYFG010000040">
    <property type="protein sequence ID" value="MBD5781239.1"/>
    <property type="molecule type" value="Genomic_DNA"/>
</dbReference>
<evidence type="ECO:0000313" key="4">
    <source>
        <dbReference type="EMBL" id="MBD5781239.1"/>
    </source>
</evidence>
<evidence type="ECO:0000256" key="2">
    <source>
        <dbReference type="SAM" id="SignalP"/>
    </source>
</evidence>
<feature type="signal peptide" evidence="2">
    <location>
        <begin position="1"/>
        <end position="19"/>
    </location>
</feature>
<dbReference type="AlphaFoldDB" id="A0A927FAC7"/>
<dbReference type="GO" id="GO:0004553">
    <property type="term" value="F:hydrolase activity, hydrolyzing O-glycosyl compounds"/>
    <property type="evidence" value="ECO:0007669"/>
    <property type="project" value="InterPro"/>
</dbReference>
<sequence>MKITPALIYLLTLPNSLFAGDLIPFTLPWDDDAAGITDLSDLNHETAGQHGYIGVDANSHFSAGGERVRFWGVNITSRSCFPTHSESEGIAARLAKFGFNIVRFHHMDNNWGSGSIIDYAQGNSRQLNAANLEKLDYFIAQLKSHGIYSNINLINSRDFKVADGLDSQVESQLDWKERHVLGFVDETFRDLEKEFVRQLLTHTNPYTGLTYAEDPAIAVVEVNNENGIFHQYYGGSVNKWPQVYKNQLQSKWNAWLQDRYATTAELLSAWSGDSEALGLEKLANPSFDNGLANWNSEEHQGADTNATTGLFDGRQAIKIDVLTTSETNWHGQLNQSGVSLEKDQLYTLSFWAKADAERSFNAGIGLAYAPYSGVQNYSGLTATTEWQQFSYTFASSVSDDNLRLNISNYIGQAGPIYFSGFSLRSGADLSASLPAGQSLEEANISNNTSDGSYLPNRSLDWTRFLIDLATDYWTDMRDYIKDELDCGGLVNGTTIMNSTPNIQGVYDLVDTHSYWQHPNFPGQPWDPDNWTVNPVSMVNTLDNTFASLAKQRVDGFPHTVSEYRHAYPNPFASEGPLLVAAYASLQDWDGIYFFDYSKGGTGTWDQGYWDGYFNMNAHPSAMANALAGAQMFRNHHIAPAQNQVLMRFDPATEAQVVATKGRAWKVGDGRDLEIPHELALTHQVALSIGNEANGLTTAPAAPSGPSYPSDTQELIWDLSSANKGVVTVNTAKTRSIVGYINGRDFDIGNVSIDIATTQEDWATLTLTARQGSFENRYAPANILLVATGLTENTNMVWTDSTKSSVGRNWGQAPSLTEAIPATITLPYPAERVTAWTLDETGQRLAEIPVIASGDDATLEIGGAHQSLWYEISVEAGDPYQAWRESHWTDSAEQTDEDISGRAADPDGDHIPNLLEFFGQLDPKSPDSRNPIQQSVRIVDGKPTFTYQLLIPLDYPLEYLQVDNSSNLETWQSHPIGNAPISLQVDSHDTTHNLLTITHQTAAQTSFSRLAPQ</sequence>
<feature type="chain" id="PRO_5037839804" evidence="2">
    <location>
        <begin position="20"/>
        <end position="1012"/>
    </location>
</feature>
<dbReference type="InterPro" id="IPR017853">
    <property type="entry name" value="GH"/>
</dbReference>
<dbReference type="Pfam" id="PF02018">
    <property type="entry name" value="CBM_4_9"/>
    <property type="match status" value="1"/>
</dbReference>
<evidence type="ECO:0000259" key="3">
    <source>
        <dbReference type="Pfam" id="PF02018"/>
    </source>
</evidence>